<name>A0A3R7CPX6_CLOSI</name>
<dbReference type="OrthoDB" id="1739576at2759"/>
<dbReference type="EMBL" id="NIRI02000042">
    <property type="protein sequence ID" value="KAG5447096.1"/>
    <property type="molecule type" value="Genomic_DNA"/>
</dbReference>
<dbReference type="InterPro" id="IPR037200">
    <property type="entry name" value="Isy1_sf"/>
</dbReference>
<dbReference type="Proteomes" id="UP000286415">
    <property type="component" value="Unassembled WGS sequence"/>
</dbReference>
<evidence type="ECO:0000256" key="2">
    <source>
        <dbReference type="ARBA" id="ARBA00007002"/>
    </source>
</evidence>
<reference evidence="5 6" key="2">
    <citation type="journal article" date="2021" name="Genomics">
        <title>High-quality reference genome for Clonorchis sinensis.</title>
        <authorList>
            <person name="Young N.D."/>
            <person name="Stroehlein A.J."/>
            <person name="Kinkar L."/>
            <person name="Wang T."/>
            <person name="Sohn W.M."/>
            <person name="Chang B.C.H."/>
            <person name="Kaur P."/>
            <person name="Weisz D."/>
            <person name="Dudchenko O."/>
            <person name="Aiden E.L."/>
            <person name="Korhonen P.K."/>
            <person name="Gasser R.B."/>
        </authorList>
    </citation>
    <scope>NUCLEOTIDE SEQUENCE [LARGE SCALE GENOMIC DNA]</scope>
    <source>
        <strain evidence="5">Cs-k2</strain>
    </source>
</reference>
<evidence type="ECO:0000256" key="4">
    <source>
        <dbReference type="SAM" id="MobiDB-lite"/>
    </source>
</evidence>
<dbReference type="Gene3D" id="1.10.287.660">
    <property type="entry name" value="Helix hairpin bin"/>
    <property type="match status" value="1"/>
</dbReference>
<dbReference type="PANTHER" id="PTHR13021">
    <property type="entry name" value="PRE-MRNA-SPLICING FACTOR ISY1"/>
    <property type="match status" value="1"/>
</dbReference>
<dbReference type="SUPFAM" id="SSF140102">
    <property type="entry name" value="ISY1 domain-like"/>
    <property type="match status" value="1"/>
</dbReference>
<feature type="compositionally biased region" description="Acidic residues" evidence="4">
    <location>
        <begin position="554"/>
        <end position="564"/>
    </location>
</feature>
<evidence type="ECO:0000256" key="1">
    <source>
        <dbReference type="ARBA" id="ARBA00004123"/>
    </source>
</evidence>
<sequence length="564" mass="63159">MVSPHYSLLILMFHFRHVAQKKQSSLGEYKLRDLNDDINKLVREKGHWEDHIKTLGGPDFKAEAPKMLEKEGKEVPGNRGYRYYGAARDLPGVRELFEEAPQPVARKSRGELMKMVDVAYYGNCDEDDGVIVPQEAVYEQEAIAQKVAEWKARREDPNFRSKVAKRDLPIEDQEEFDEDTADLRNIYAAGDNVRGSNPTSASRLPLPRLGQPGNISALVLPSDSMAARYREGATAERFHFLLVCWSCNDVLALLVNRRMHIRLFRPVAPFRCLTAMPPEGCTRAGILLGCPSLDRASREAEVRFEPRLFWSVDSRSNHLSHLAPLEPINWVGRLKKSLNRPTPTHMVLIKLKWLRCLERKSTDRKVRGSKPTCASRLPLSRLGQPGSIPALVQPSGGMAARHLKGATAERFSSSELPADDELMRLYEAIDIDEPAASTDVPTVEQLAALGQNIDEDEEDEYIAMVNGRVSSKTMSSLGNVKRAFVAHVPVFTQEQIEASLLAQRKREILEKYMSSDLIASMAETGEILGMEDGTIEGNPDANAIDANDLRGSDVEEEEEEEDDE</sequence>
<comment type="subcellular location">
    <subcellularLocation>
        <location evidence="1">Nucleus</location>
    </subcellularLocation>
</comment>
<evidence type="ECO:0000256" key="3">
    <source>
        <dbReference type="ARBA" id="ARBA00023242"/>
    </source>
</evidence>
<evidence type="ECO:0000313" key="5">
    <source>
        <dbReference type="EMBL" id="KAG5447096.1"/>
    </source>
</evidence>
<keyword evidence="3" id="KW-0539">Nucleus</keyword>
<gene>
    <name evidence="5" type="ORF">CSKR_108807</name>
</gene>
<dbReference type="GO" id="GO:0000350">
    <property type="term" value="P:generation of catalytic spliceosome for second transesterification step"/>
    <property type="evidence" value="ECO:0007669"/>
    <property type="project" value="InterPro"/>
</dbReference>
<feature type="region of interest" description="Disordered" evidence="4">
    <location>
        <begin position="533"/>
        <end position="564"/>
    </location>
</feature>
<accession>A0A3R7CPX6</accession>
<dbReference type="InterPro" id="IPR009360">
    <property type="entry name" value="Isy1"/>
</dbReference>
<protein>
    <submittedName>
        <fullName evidence="5">NineTeen Complex (NTC) component</fullName>
    </submittedName>
</protein>
<organism evidence="5 6">
    <name type="scientific">Clonorchis sinensis</name>
    <name type="common">Chinese liver fluke</name>
    <dbReference type="NCBI Taxonomy" id="79923"/>
    <lineage>
        <taxon>Eukaryota</taxon>
        <taxon>Metazoa</taxon>
        <taxon>Spiralia</taxon>
        <taxon>Lophotrochozoa</taxon>
        <taxon>Platyhelminthes</taxon>
        <taxon>Trematoda</taxon>
        <taxon>Digenea</taxon>
        <taxon>Opisthorchiida</taxon>
        <taxon>Opisthorchiata</taxon>
        <taxon>Opisthorchiidae</taxon>
        <taxon>Clonorchis</taxon>
    </lineage>
</organism>
<reference evidence="5 6" key="1">
    <citation type="journal article" date="2018" name="Biotechnol. Adv.">
        <title>Improved genomic resources and new bioinformatic workflow for the carcinogenic parasite Clonorchis sinensis: Biotechnological implications.</title>
        <authorList>
            <person name="Wang D."/>
            <person name="Korhonen P.K."/>
            <person name="Gasser R.B."/>
            <person name="Young N.D."/>
        </authorList>
    </citation>
    <scope>NUCLEOTIDE SEQUENCE [LARGE SCALE GENOMIC DNA]</scope>
    <source>
        <strain evidence="5">Cs-k2</strain>
    </source>
</reference>
<dbReference type="Pfam" id="PF06246">
    <property type="entry name" value="Isy1"/>
    <property type="match status" value="1"/>
</dbReference>
<comment type="similarity">
    <text evidence="2">Belongs to the ISY1 family.</text>
</comment>
<evidence type="ECO:0000313" key="6">
    <source>
        <dbReference type="Proteomes" id="UP000286415"/>
    </source>
</evidence>
<dbReference type="InParanoid" id="A0A3R7CPX6"/>
<keyword evidence="6" id="KW-1185">Reference proteome</keyword>
<dbReference type="InterPro" id="IPR029012">
    <property type="entry name" value="Helix_hairpin_bin_sf"/>
</dbReference>
<proteinExistence type="inferred from homology"/>
<dbReference type="GO" id="GO:0005634">
    <property type="term" value="C:nucleus"/>
    <property type="evidence" value="ECO:0007669"/>
    <property type="project" value="UniProtKB-SubCell"/>
</dbReference>
<dbReference type="AlphaFoldDB" id="A0A3R7CPX6"/>
<dbReference type="STRING" id="79923.A0A3R7CPX6"/>
<comment type="caution">
    <text evidence="5">The sequence shown here is derived from an EMBL/GenBank/DDBJ whole genome shotgun (WGS) entry which is preliminary data.</text>
</comment>